<feature type="region of interest" description="Disordered" evidence="1">
    <location>
        <begin position="44"/>
        <end position="71"/>
    </location>
</feature>
<protein>
    <submittedName>
        <fullName evidence="2">Uncharacterized protein</fullName>
    </submittedName>
</protein>
<evidence type="ECO:0000313" key="3">
    <source>
        <dbReference type="Proteomes" id="UP001156641"/>
    </source>
</evidence>
<gene>
    <name evidence="2" type="ORF">GCM10010909_33390</name>
</gene>
<evidence type="ECO:0000313" key="2">
    <source>
        <dbReference type="EMBL" id="GLR68657.1"/>
    </source>
</evidence>
<evidence type="ECO:0000256" key="1">
    <source>
        <dbReference type="SAM" id="MobiDB-lite"/>
    </source>
</evidence>
<accession>A0ABQ6AA69</accession>
<reference evidence="3" key="1">
    <citation type="journal article" date="2019" name="Int. J. Syst. Evol. Microbiol.">
        <title>The Global Catalogue of Microorganisms (GCM) 10K type strain sequencing project: providing services to taxonomists for standard genome sequencing and annotation.</title>
        <authorList>
            <consortium name="The Broad Institute Genomics Platform"/>
            <consortium name="The Broad Institute Genome Sequencing Center for Infectious Disease"/>
            <person name="Wu L."/>
            <person name="Ma J."/>
        </authorList>
    </citation>
    <scope>NUCLEOTIDE SEQUENCE [LARGE SCALE GENOMIC DNA]</scope>
    <source>
        <strain evidence="3">NBRC 112502</strain>
    </source>
</reference>
<keyword evidence="3" id="KW-1185">Reference proteome</keyword>
<name>A0ABQ6AA69_9PROT</name>
<comment type="caution">
    <text evidence="2">The sequence shown here is derived from an EMBL/GenBank/DDBJ whole genome shotgun (WGS) entry which is preliminary data.</text>
</comment>
<organism evidence="2 3">
    <name type="scientific">Acidocella aquatica</name>
    <dbReference type="NCBI Taxonomy" id="1922313"/>
    <lineage>
        <taxon>Bacteria</taxon>
        <taxon>Pseudomonadati</taxon>
        <taxon>Pseudomonadota</taxon>
        <taxon>Alphaproteobacteria</taxon>
        <taxon>Acetobacterales</taxon>
        <taxon>Acidocellaceae</taxon>
        <taxon>Acidocella</taxon>
    </lineage>
</organism>
<proteinExistence type="predicted"/>
<sequence>MKLPDLIGYLERQFSSTSEIVEFQIPLIAEENSGIIETVEINDEGGEFEPDEGEQRPNVLQDPRPRLRSVT</sequence>
<dbReference type="EMBL" id="BSOS01000094">
    <property type="protein sequence ID" value="GLR68657.1"/>
    <property type="molecule type" value="Genomic_DNA"/>
</dbReference>
<dbReference type="RefSeq" id="WP_284259510.1">
    <property type="nucleotide sequence ID" value="NZ_BSOS01000094.1"/>
</dbReference>
<dbReference type="Proteomes" id="UP001156641">
    <property type="component" value="Unassembled WGS sequence"/>
</dbReference>